<dbReference type="AlphaFoldDB" id="A0A6V7VH23"/>
<reference evidence="1 2" key="1">
    <citation type="submission" date="2020-08" db="EMBL/GenBank/DDBJ databases">
        <authorList>
            <person name="Koutsovoulos G."/>
            <person name="Danchin GJ E."/>
        </authorList>
    </citation>
    <scope>NUCLEOTIDE SEQUENCE [LARGE SCALE GENOMIC DNA]</scope>
</reference>
<protein>
    <submittedName>
        <fullName evidence="1">Uncharacterized protein</fullName>
    </submittedName>
</protein>
<dbReference type="Proteomes" id="UP000580250">
    <property type="component" value="Unassembled WGS sequence"/>
</dbReference>
<proteinExistence type="predicted"/>
<name>A0A6V7VH23_MELEN</name>
<sequence>MDDKQHFLCGKGHALYAEITEKPRGKIAVDITGNCSLIFIETQRVHPVDARAKRDKYKYNFR</sequence>
<accession>A0A6V7VH23</accession>
<comment type="caution">
    <text evidence="1">The sequence shown here is derived from an EMBL/GenBank/DDBJ whole genome shotgun (WGS) entry which is preliminary data.</text>
</comment>
<gene>
    <name evidence="1" type="ORF">MENT_LOCUS25296</name>
</gene>
<dbReference type="EMBL" id="CAJEWN010000222">
    <property type="protein sequence ID" value="CAD2173678.1"/>
    <property type="molecule type" value="Genomic_DNA"/>
</dbReference>
<evidence type="ECO:0000313" key="1">
    <source>
        <dbReference type="EMBL" id="CAD2173678.1"/>
    </source>
</evidence>
<evidence type="ECO:0000313" key="2">
    <source>
        <dbReference type="Proteomes" id="UP000580250"/>
    </source>
</evidence>
<organism evidence="1 2">
    <name type="scientific">Meloidogyne enterolobii</name>
    <name type="common">Root-knot nematode worm</name>
    <name type="synonym">Meloidogyne mayaguensis</name>
    <dbReference type="NCBI Taxonomy" id="390850"/>
    <lineage>
        <taxon>Eukaryota</taxon>
        <taxon>Metazoa</taxon>
        <taxon>Ecdysozoa</taxon>
        <taxon>Nematoda</taxon>
        <taxon>Chromadorea</taxon>
        <taxon>Rhabditida</taxon>
        <taxon>Tylenchina</taxon>
        <taxon>Tylenchomorpha</taxon>
        <taxon>Tylenchoidea</taxon>
        <taxon>Meloidogynidae</taxon>
        <taxon>Meloidogyninae</taxon>
        <taxon>Meloidogyne</taxon>
    </lineage>
</organism>